<dbReference type="OrthoDB" id="10055806at2759"/>
<gene>
    <name evidence="2" type="primary">jg2373</name>
    <name evidence="2" type="ORF">PAEG_LOCUS8650</name>
</gene>
<reference evidence="2" key="1">
    <citation type="submission" date="2022-03" db="EMBL/GenBank/DDBJ databases">
        <authorList>
            <person name="Lindestad O."/>
        </authorList>
    </citation>
    <scope>NUCLEOTIDE SEQUENCE</scope>
</reference>
<comment type="caution">
    <text evidence="2">The sequence shown here is derived from an EMBL/GenBank/DDBJ whole genome shotgun (WGS) entry which is preliminary data.</text>
</comment>
<evidence type="ECO:0000313" key="3">
    <source>
        <dbReference type="Proteomes" id="UP000838756"/>
    </source>
</evidence>
<organism evidence="2 3">
    <name type="scientific">Pararge aegeria aegeria</name>
    <dbReference type="NCBI Taxonomy" id="348720"/>
    <lineage>
        <taxon>Eukaryota</taxon>
        <taxon>Metazoa</taxon>
        <taxon>Ecdysozoa</taxon>
        <taxon>Arthropoda</taxon>
        <taxon>Hexapoda</taxon>
        <taxon>Insecta</taxon>
        <taxon>Pterygota</taxon>
        <taxon>Neoptera</taxon>
        <taxon>Endopterygota</taxon>
        <taxon>Lepidoptera</taxon>
        <taxon>Glossata</taxon>
        <taxon>Ditrysia</taxon>
        <taxon>Papilionoidea</taxon>
        <taxon>Nymphalidae</taxon>
        <taxon>Satyrinae</taxon>
        <taxon>Satyrini</taxon>
        <taxon>Parargina</taxon>
        <taxon>Pararge</taxon>
    </lineage>
</organism>
<dbReference type="AlphaFoldDB" id="A0A8S4R0K4"/>
<accession>A0A8S4R0K4</accession>
<evidence type="ECO:0000256" key="1">
    <source>
        <dbReference type="SAM" id="MobiDB-lite"/>
    </source>
</evidence>
<evidence type="ECO:0000313" key="2">
    <source>
        <dbReference type="EMBL" id="CAH2229164.1"/>
    </source>
</evidence>
<name>A0A8S4R0K4_9NEOP</name>
<proteinExistence type="predicted"/>
<dbReference type="Proteomes" id="UP000838756">
    <property type="component" value="Unassembled WGS sequence"/>
</dbReference>
<feature type="region of interest" description="Disordered" evidence="1">
    <location>
        <begin position="74"/>
        <end position="108"/>
    </location>
</feature>
<keyword evidence="3" id="KW-1185">Reference proteome</keyword>
<dbReference type="EMBL" id="CAKXAJ010024691">
    <property type="protein sequence ID" value="CAH2229164.1"/>
    <property type="molecule type" value="Genomic_DNA"/>
</dbReference>
<sequence length="157" mass="17060">MAVMLLRLSRRGHHFTGADGDTLDRNNRKIFLRAGDRARGPRAQSASKQHASELQLNAGDGQYVVAYTLKPHKQAQPDILNPPPDGSPPAKRVGPVKNGALHTTDEWPDERRVSIADKVSILSTSTISSKPITVSSTAISRREHLIAEEIPGPESCV</sequence>
<protein>
    <submittedName>
        <fullName evidence="2">Jg2373 protein</fullName>
    </submittedName>
</protein>